<dbReference type="InterPro" id="IPR058876">
    <property type="entry name" value="Ig-like_ZP"/>
</dbReference>
<dbReference type="Pfam" id="PF00100">
    <property type="entry name" value="Zona_pellucida"/>
    <property type="match status" value="1"/>
</dbReference>
<dbReference type="EMBL" id="JAOPHQ010004848">
    <property type="protein sequence ID" value="KAK0137803.1"/>
    <property type="molecule type" value="Genomic_DNA"/>
</dbReference>
<keyword evidence="2" id="KW-0325">Glycoprotein</keyword>
<dbReference type="InterPro" id="IPR055356">
    <property type="entry name" value="ZP-N"/>
</dbReference>
<dbReference type="InterPro" id="IPR048290">
    <property type="entry name" value="ZP_chr"/>
</dbReference>
<evidence type="ECO:0000259" key="4">
    <source>
        <dbReference type="PROSITE" id="PS51034"/>
    </source>
</evidence>
<keyword evidence="6" id="KW-1185">Reference proteome</keyword>
<dbReference type="Pfam" id="PF26562">
    <property type="entry name" value="Ig-like"/>
    <property type="match status" value="1"/>
</dbReference>
<dbReference type="PANTHER" id="PTHR47130">
    <property type="entry name" value="SI:DKEY-19B23.11-RELATED"/>
    <property type="match status" value="1"/>
</dbReference>
<sequence>MGLFIVKDQLGLEKKMPDIMSDDGCNCTSTRETISKYAHLLSPNRWQYWSLLWTSDQLSMCCPLGIQAECLGNVMRVSAGPLGGNFLEVAVRYNNSIIPITTRLASQCGFSLRTHPLGRVELFVSLQNCFAHNVVMLTFDGLTHLPSEDKEFTTTLSLRVYGNGVVADELYHIADTCQYPTWASREIICDPDFMEASDCRRLQCGWVSVRRALRDDSPPIPFSALPEPRSQGPSKLPDPRRAAKAMDMPSHAFQIKAVVFFSPDERPMTVTQALGRGYGVTNSPTRLVLRGSPTAPDAYYQDVAGVPMTILKTSTIFEKKWIASQIYATVACPTGGVSITDDMISWFMPRHIDPLISADKYKLLEVHMGVDGQRLDAEEMAARKYSLNINDVHIVTKIPVGAVGGYLKSTVKNNEYYTWYTIAPMLEMLWAEDENGEETRYKVLFSITTPPVPMRPQLIDHTIPGERLFKVTLGPFATDMALVNITFSSVVLSVAECNARGFNVQELVSQSGFKTFMLQVPFMDPLVMKTEEQMTTLYSLHLIFGLRSLPELSPLAYAAYLDATLAHIVPPFMTGSCDHQNFYVMVKYGTPDFNFQIVLGNRMLTPTLAEQYGLTENGTHIVFATQVQCLRFEPNAFLSYGAIKLLPLMALKVIEDSHIKSRLDMALRYPRSSERFQAFSLSCSFISTLAECYPNGTMTALAVKFASAPHLNPSQLTLNDPTCGPVSSDDRFAYFVFSVNSCGTTRKFLSNALLYENEISLPESLTGIDDADYELKVKCYYDFNTTHSLTFIAAQANNEPYAEPAKGDLQVIMRLASDDSFTKFHRPEDYPIPKNLKELIYIEVELTSTNPQVSVELESCWATQTNDRTAQLRWNLIINGCPNQLDPNKVVFHPVYPDSRVLFPSHYKRFESEMFAFALDQDNLSDQLFLHCDVVLCDANNMSGPCSGQCSSQGNEVKGQRRSVPNGVHSFKDVSFGPISIIKS</sequence>
<keyword evidence="1" id="KW-1015">Disulfide bond</keyword>
<evidence type="ECO:0000256" key="1">
    <source>
        <dbReference type="ARBA" id="ARBA00023157"/>
    </source>
</evidence>
<feature type="region of interest" description="Disordered" evidence="3">
    <location>
        <begin position="218"/>
        <end position="241"/>
    </location>
</feature>
<dbReference type="Gene3D" id="2.60.40.3210">
    <property type="entry name" value="Zona pellucida, ZP-N domain"/>
    <property type="match status" value="1"/>
</dbReference>
<dbReference type="Gene3D" id="2.60.40.4100">
    <property type="entry name" value="Zona pellucida, ZP-C domain"/>
    <property type="match status" value="1"/>
</dbReference>
<proteinExistence type="predicted"/>
<dbReference type="AlphaFoldDB" id="A0AA47MCM6"/>
<protein>
    <submittedName>
        <fullName evidence="5">Zona pellucida sperm-binding protein 2</fullName>
    </submittedName>
</protein>
<dbReference type="PROSITE" id="PS51034">
    <property type="entry name" value="ZP_2"/>
    <property type="match status" value="1"/>
</dbReference>
<reference evidence="5" key="1">
    <citation type="journal article" date="2023" name="Front. Mar. Sci.">
        <title>A new Merluccius polli reference genome to investigate the effects of global change in West African waters.</title>
        <authorList>
            <person name="Mateo J.L."/>
            <person name="Blanco-Fernandez C."/>
            <person name="Garcia-Vazquez E."/>
            <person name="Machado-Schiaffino G."/>
        </authorList>
    </citation>
    <scope>NUCLEOTIDE SEQUENCE</scope>
    <source>
        <strain evidence="5">C29</strain>
        <tissue evidence="5">Fin</tissue>
    </source>
</reference>
<dbReference type="Proteomes" id="UP001174136">
    <property type="component" value="Unassembled WGS sequence"/>
</dbReference>
<accession>A0AA47MCM6</accession>
<evidence type="ECO:0000313" key="5">
    <source>
        <dbReference type="EMBL" id="KAK0137803.1"/>
    </source>
</evidence>
<evidence type="ECO:0000256" key="3">
    <source>
        <dbReference type="SAM" id="MobiDB-lite"/>
    </source>
</evidence>
<dbReference type="InterPro" id="IPR001507">
    <property type="entry name" value="ZP_dom"/>
</dbReference>
<dbReference type="InterPro" id="IPR055355">
    <property type="entry name" value="ZP-C"/>
</dbReference>
<feature type="domain" description="ZP" evidence="4">
    <location>
        <begin position="691"/>
        <end position="953"/>
    </location>
</feature>
<comment type="caution">
    <text evidence="5">The sequence shown here is derived from an EMBL/GenBank/DDBJ whole genome shotgun (WGS) entry which is preliminary data.</text>
</comment>
<dbReference type="PRINTS" id="PR00023">
    <property type="entry name" value="ZPELLUCIDA"/>
</dbReference>
<dbReference type="PANTHER" id="PTHR47130:SF3">
    <property type="entry name" value="ZONA PELLUCIDA PROTEIN"/>
    <property type="match status" value="1"/>
</dbReference>
<dbReference type="SMART" id="SM00241">
    <property type="entry name" value="ZP"/>
    <property type="match status" value="1"/>
</dbReference>
<evidence type="ECO:0000313" key="6">
    <source>
        <dbReference type="Proteomes" id="UP001174136"/>
    </source>
</evidence>
<dbReference type="Pfam" id="PF23344">
    <property type="entry name" value="ZP-N"/>
    <property type="match status" value="1"/>
</dbReference>
<evidence type="ECO:0000256" key="2">
    <source>
        <dbReference type="ARBA" id="ARBA00023180"/>
    </source>
</evidence>
<dbReference type="InterPro" id="IPR042235">
    <property type="entry name" value="ZP-C_dom"/>
</dbReference>
<gene>
    <name evidence="5" type="primary">ZP2_0</name>
    <name evidence="5" type="ORF">N1851_025977</name>
</gene>
<name>A0AA47MCM6_MERPO</name>
<organism evidence="5 6">
    <name type="scientific">Merluccius polli</name>
    <name type="common">Benguela hake</name>
    <name type="synonym">Merluccius cadenati</name>
    <dbReference type="NCBI Taxonomy" id="89951"/>
    <lineage>
        <taxon>Eukaryota</taxon>
        <taxon>Metazoa</taxon>
        <taxon>Chordata</taxon>
        <taxon>Craniata</taxon>
        <taxon>Vertebrata</taxon>
        <taxon>Euteleostomi</taxon>
        <taxon>Actinopterygii</taxon>
        <taxon>Neopterygii</taxon>
        <taxon>Teleostei</taxon>
        <taxon>Neoteleostei</taxon>
        <taxon>Acanthomorphata</taxon>
        <taxon>Zeiogadaria</taxon>
        <taxon>Gadariae</taxon>
        <taxon>Gadiformes</taxon>
        <taxon>Gadoidei</taxon>
        <taxon>Merlucciidae</taxon>
        <taxon>Merluccius</taxon>
    </lineage>
</organism>